<dbReference type="InterPro" id="IPR051332">
    <property type="entry name" value="Fosfomycin_Res_Enzymes"/>
</dbReference>
<evidence type="ECO:0000256" key="1">
    <source>
        <dbReference type="ARBA" id="ARBA00022723"/>
    </source>
</evidence>
<dbReference type="PANTHER" id="PTHR36113:SF6">
    <property type="entry name" value="FOSFOMYCIN RESISTANCE PROTEIN FOSX"/>
    <property type="match status" value="1"/>
</dbReference>
<dbReference type="InterPro" id="IPR004360">
    <property type="entry name" value="Glyas_Fos-R_dOase_dom"/>
</dbReference>
<dbReference type="InterPro" id="IPR037523">
    <property type="entry name" value="VOC_core"/>
</dbReference>
<dbReference type="Proteomes" id="UP001221924">
    <property type="component" value="Unassembled WGS sequence"/>
</dbReference>
<comment type="caution">
    <text evidence="3">The sequence shown here is derived from an EMBL/GenBank/DDBJ whole genome shotgun (WGS) entry which is preliminary data.</text>
</comment>
<dbReference type="PANTHER" id="PTHR36113">
    <property type="entry name" value="LYASE, PUTATIVE-RELATED-RELATED"/>
    <property type="match status" value="1"/>
</dbReference>
<evidence type="ECO:0000313" key="3">
    <source>
        <dbReference type="EMBL" id="MDE8696638.1"/>
    </source>
</evidence>
<proteinExistence type="predicted"/>
<dbReference type="AlphaFoldDB" id="A0AAW6M7E2"/>
<gene>
    <name evidence="3" type="ORF">PZH42_21255</name>
</gene>
<dbReference type="InterPro" id="IPR037478">
    <property type="entry name" value="YwkD-like_dom"/>
</dbReference>
<accession>A0AAW6M7E2</accession>
<dbReference type="CDD" id="cd08352">
    <property type="entry name" value="VOC_Bs_YwkD_like"/>
    <property type="match status" value="1"/>
</dbReference>
<organism evidence="3 4">
    <name type="scientific">Bacteroides cellulosilyticus</name>
    <dbReference type="NCBI Taxonomy" id="246787"/>
    <lineage>
        <taxon>Bacteria</taxon>
        <taxon>Pseudomonadati</taxon>
        <taxon>Bacteroidota</taxon>
        <taxon>Bacteroidia</taxon>
        <taxon>Bacteroidales</taxon>
        <taxon>Bacteroidaceae</taxon>
        <taxon>Bacteroides</taxon>
    </lineage>
</organism>
<protein>
    <submittedName>
        <fullName evidence="3">VOC family protein</fullName>
    </submittedName>
</protein>
<dbReference type="PROSITE" id="PS51819">
    <property type="entry name" value="VOC"/>
    <property type="match status" value="1"/>
</dbReference>
<reference evidence="3" key="1">
    <citation type="submission" date="2023-03" db="EMBL/GenBank/DDBJ databases">
        <title>DFI Biobank Strains.</title>
        <authorList>
            <person name="Mostad J."/>
            <person name="Paddock L."/>
            <person name="Medina S."/>
            <person name="Waligurski E."/>
            <person name="Barat B."/>
            <person name="Smith R."/>
            <person name="Burgo V."/>
            <person name="Metcalfe C."/>
            <person name="Woodson C."/>
            <person name="Sundararajan A."/>
            <person name="Ramaswamy R."/>
            <person name="Lin H."/>
            <person name="Pamer E.G."/>
        </authorList>
    </citation>
    <scope>NUCLEOTIDE SEQUENCE</scope>
    <source>
        <strain evidence="3">DFI.9.5</strain>
    </source>
</reference>
<dbReference type="Gene3D" id="3.10.180.10">
    <property type="entry name" value="2,3-Dihydroxybiphenyl 1,2-Dioxygenase, domain 1"/>
    <property type="match status" value="1"/>
</dbReference>
<dbReference type="InterPro" id="IPR029068">
    <property type="entry name" value="Glyas_Bleomycin-R_OHBP_Dase"/>
</dbReference>
<dbReference type="GeneID" id="69482057"/>
<dbReference type="GO" id="GO:0046872">
    <property type="term" value="F:metal ion binding"/>
    <property type="evidence" value="ECO:0007669"/>
    <property type="project" value="UniProtKB-KW"/>
</dbReference>
<evidence type="ECO:0000313" key="4">
    <source>
        <dbReference type="Proteomes" id="UP001221924"/>
    </source>
</evidence>
<evidence type="ECO:0000259" key="2">
    <source>
        <dbReference type="PROSITE" id="PS51819"/>
    </source>
</evidence>
<dbReference type="RefSeq" id="WP_149926853.1">
    <property type="nucleotide sequence ID" value="NZ_CAXKYC010000018.1"/>
</dbReference>
<keyword evidence="1" id="KW-0479">Metal-binding</keyword>
<dbReference type="Pfam" id="PF00903">
    <property type="entry name" value="Glyoxalase"/>
    <property type="match status" value="1"/>
</dbReference>
<dbReference type="NCBIfam" id="NF008551">
    <property type="entry name" value="PRK11478.1"/>
    <property type="match status" value="1"/>
</dbReference>
<sequence length="130" mass="14870">MQIKAVHHIAIIASDYMQSLRFYTEILNLKIISEHYRDSRQSYKTDLALPDGTYVVELFSFPSPPQRVSHPEACGLRHLAFAVADIDKAIAEVTAKGVECEPVRIDEYTGRKFTFLQDPDKLPIELYEVQ</sequence>
<name>A0AAW6M7E2_9BACE</name>
<dbReference type="SUPFAM" id="SSF54593">
    <property type="entry name" value="Glyoxalase/Bleomycin resistance protein/Dihydroxybiphenyl dioxygenase"/>
    <property type="match status" value="1"/>
</dbReference>
<dbReference type="EMBL" id="JARFID010000029">
    <property type="protein sequence ID" value="MDE8696638.1"/>
    <property type="molecule type" value="Genomic_DNA"/>
</dbReference>
<feature type="domain" description="VOC" evidence="2">
    <location>
        <begin position="5"/>
        <end position="129"/>
    </location>
</feature>